<keyword evidence="2" id="KW-1185">Reference proteome</keyword>
<organism evidence="1 2">
    <name type="scientific">Pisolithus microcarpus 441</name>
    <dbReference type="NCBI Taxonomy" id="765257"/>
    <lineage>
        <taxon>Eukaryota</taxon>
        <taxon>Fungi</taxon>
        <taxon>Dikarya</taxon>
        <taxon>Basidiomycota</taxon>
        <taxon>Agaricomycotina</taxon>
        <taxon>Agaricomycetes</taxon>
        <taxon>Agaricomycetidae</taxon>
        <taxon>Boletales</taxon>
        <taxon>Sclerodermatineae</taxon>
        <taxon>Pisolithaceae</taxon>
        <taxon>Pisolithus</taxon>
    </lineage>
</organism>
<dbReference type="OrthoDB" id="10534518at2759"/>
<evidence type="ECO:0000313" key="1">
    <source>
        <dbReference type="EMBL" id="KIK24339.1"/>
    </source>
</evidence>
<evidence type="ECO:0000313" key="2">
    <source>
        <dbReference type="Proteomes" id="UP000054018"/>
    </source>
</evidence>
<dbReference type="AlphaFoldDB" id="A0A0C9ZEJ8"/>
<protein>
    <submittedName>
        <fullName evidence="1">Uncharacterized protein</fullName>
    </submittedName>
</protein>
<accession>A0A0C9ZEJ8</accession>
<dbReference type="EMBL" id="KN833717">
    <property type="protein sequence ID" value="KIK24339.1"/>
    <property type="molecule type" value="Genomic_DNA"/>
</dbReference>
<reference evidence="2" key="2">
    <citation type="submission" date="2015-01" db="EMBL/GenBank/DDBJ databases">
        <title>Evolutionary Origins and Diversification of the Mycorrhizal Mutualists.</title>
        <authorList>
            <consortium name="DOE Joint Genome Institute"/>
            <consortium name="Mycorrhizal Genomics Consortium"/>
            <person name="Kohler A."/>
            <person name="Kuo A."/>
            <person name="Nagy L.G."/>
            <person name="Floudas D."/>
            <person name="Copeland A."/>
            <person name="Barry K.W."/>
            <person name="Cichocki N."/>
            <person name="Veneault-Fourrey C."/>
            <person name="LaButti K."/>
            <person name="Lindquist E.A."/>
            <person name="Lipzen A."/>
            <person name="Lundell T."/>
            <person name="Morin E."/>
            <person name="Murat C."/>
            <person name="Riley R."/>
            <person name="Ohm R."/>
            <person name="Sun H."/>
            <person name="Tunlid A."/>
            <person name="Henrissat B."/>
            <person name="Grigoriev I.V."/>
            <person name="Hibbett D.S."/>
            <person name="Martin F."/>
        </authorList>
    </citation>
    <scope>NUCLEOTIDE SEQUENCE [LARGE SCALE GENOMIC DNA]</scope>
    <source>
        <strain evidence="2">441</strain>
    </source>
</reference>
<name>A0A0C9ZEJ8_9AGAM</name>
<sequence length="161" mass="18385">MHQGILQLALKARRKCHRPTQIHLYYPALSSPINLHPLLPAVGSPVFLAPALNDSWKTPRAKTETRSNPRFGAVAVYYSLSKSWNLKYKQATTKERQRRTIGACEQHSLCLSLSYDGRLFRDVHEDQCMSWKSRLASCTKSSAMSYSSNHRLMWMDVPAVH</sequence>
<dbReference type="HOGENOM" id="CLU_1644389_0_0_1"/>
<proteinExistence type="predicted"/>
<gene>
    <name evidence="1" type="ORF">PISMIDRAFT_412400</name>
</gene>
<dbReference type="Proteomes" id="UP000054018">
    <property type="component" value="Unassembled WGS sequence"/>
</dbReference>
<reference evidence="1 2" key="1">
    <citation type="submission" date="2014-04" db="EMBL/GenBank/DDBJ databases">
        <authorList>
            <consortium name="DOE Joint Genome Institute"/>
            <person name="Kuo A."/>
            <person name="Kohler A."/>
            <person name="Costa M.D."/>
            <person name="Nagy L.G."/>
            <person name="Floudas D."/>
            <person name="Copeland A."/>
            <person name="Barry K.W."/>
            <person name="Cichocki N."/>
            <person name="Veneault-Fourrey C."/>
            <person name="LaButti K."/>
            <person name="Lindquist E.A."/>
            <person name="Lipzen A."/>
            <person name="Lundell T."/>
            <person name="Morin E."/>
            <person name="Murat C."/>
            <person name="Sun H."/>
            <person name="Tunlid A."/>
            <person name="Henrissat B."/>
            <person name="Grigoriev I.V."/>
            <person name="Hibbett D.S."/>
            <person name="Martin F."/>
            <person name="Nordberg H.P."/>
            <person name="Cantor M.N."/>
            <person name="Hua S.X."/>
        </authorList>
    </citation>
    <scope>NUCLEOTIDE SEQUENCE [LARGE SCALE GENOMIC DNA]</scope>
    <source>
        <strain evidence="1 2">441</strain>
    </source>
</reference>